<evidence type="ECO:0000256" key="1">
    <source>
        <dbReference type="SAM" id="MobiDB-lite"/>
    </source>
</evidence>
<keyword evidence="3" id="KW-1185">Reference proteome</keyword>
<proteinExistence type="predicted"/>
<reference evidence="2 3" key="1">
    <citation type="submission" date="2020-08" db="EMBL/GenBank/DDBJ databases">
        <title>Whole genome shotgun sequence of Actinoplanes ianthinogenes NBRC 13996.</title>
        <authorList>
            <person name="Komaki H."/>
            <person name="Tamura T."/>
        </authorList>
    </citation>
    <scope>NUCLEOTIDE SEQUENCE [LARGE SCALE GENOMIC DNA]</scope>
    <source>
        <strain evidence="2 3">NBRC 13996</strain>
    </source>
</reference>
<sequence>MPAFPAGSASVALNVATCAFHAVWSTAIQPGLAATGFFVVGEAAADARADAGVRMDGVLGGAARGWFAPVSCGRCASGVPGRLIQTATPAIRTTATPTAAMAGPRDRRT</sequence>
<dbReference type="Proteomes" id="UP000676967">
    <property type="component" value="Chromosome"/>
</dbReference>
<name>A0ABM7M9D8_9ACTN</name>
<protein>
    <submittedName>
        <fullName evidence="2">Uncharacterized protein</fullName>
    </submittedName>
</protein>
<evidence type="ECO:0000313" key="3">
    <source>
        <dbReference type="Proteomes" id="UP000676967"/>
    </source>
</evidence>
<feature type="region of interest" description="Disordered" evidence="1">
    <location>
        <begin position="87"/>
        <end position="109"/>
    </location>
</feature>
<evidence type="ECO:0000313" key="2">
    <source>
        <dbReference type="EMBL" id="BCJ48222.1"/>
    </source>
</evidence>
<dbReference type="EMBL" id="AP023356">
    <property type="protein sequence ID" value="BCJ48222.1"/>
    <property type="molecule type" value="Genomic_DNA"/>
</dbReference>
<feature type="compositionally biased region" description="Low complexity" evidence="1">
    <location>
        <begin position="87"/>
        <end position="103"/>
    </location>
</feature>
<accession>A0ABM7M9D8</accession>
<organism evidence="2 3">
    <name type="scientific">Actinoplanes ianthinogenes</name>
    <dbReference type="NCBI Taxonomy" id="122358"/>
    <lineage>
        <taxon>Bacteria</taxon>
        <taxon>Bacillati</taxon>
        <taxon>Actinomycetota</taxon>
        <taxon>Actinomycetes</taxon>
        <taxon>Micromonosporales</taxon>
        <taxon>Micromonosporaceae</taxon>
        <taxon>Actinoplanes</taxon>
    </lineage>
</organism>
<gene>
    <name evidence="2" type="ORF">Aiant_88790</name>
</gene>